<dbReference type="EMBL" id="JH816848">
    <property type="protein sequence ID" value="EKC24130.1"/>
    <property type="molecule type" value="Genomic_DNA"/>
</dbReference>
<gene>
    <name evidence="2" type="ORF">CGI_10007299</name>
</gene>
<reference evidence="2" key="1">
    <citation type="journal article" date="2012" name="Nature">
        <title>The oyster genome reveals stress adaptation and complexity of shell formation.</title>
        <authorList>
            <person name="Zhang G."/>
            <person name="Fang X."/>
            <person name="Guo X."/>
            <person name="Li L."/>
            <person name="Luo R."/>
            <person name="Xu F."/>
            <person name="Yang P."/>
            <person name="Zhang L."/>
            <person name="Wang X."/>
            <person name="Qi H."/>
            <person name="Xiong Z."/>
            <person name="Que H."/>
            <person name="Xie Y."/>
            <person name="Holland P.W."/>
            <person name="Paps J."/>
            <person name="Zhu Y."/>
            <person name="Wu F."/>
            <person name="Chen Y."/>
            <person name="Wang J."/>
            <person name="Peng C."/>
            <person name="Meng J."/>
            <person name="Yang L."/>
            <person name="Liu J."/>
            <person name="Wen B."/>
            <person name="Zhang N."/>
            <person name="Huang Z."/>
            <person name="Zhu Q."/>
            <person name="Feng Y."/>
            <person name="Mount A."/>
            <person name="Hedgecock D."/>
            <person name="Xu Z."/>
            <person name="Liu Y."/>
            <person name="Domazet-Loso T."/>
            <person name="Du Y."/>
            <person name="Sun X."/>
            <person name="Zhang S."/>
            <person name="Liu B."/>
            <person name="Cheng P."/>
            <person name="Jiang X."/>
            <person name="Li J."/>
            <person name="Fan D."/>
            <person name="Wang W."/>
            <person name="Fu W."/>
            <person name="Wang T."/>
            <person name="Wang B."/>
            <person name="Zhang J."/>
            <person name="Peng Z."/>
            <person name="Li Y."/>
            <person name="Li N."/>
            <person name="Wang J."/>
            <person name="Chen M."/>
            <person name="He Y."/>
            <person name="Tan F."/>
            <person name="Song X."/>
            <person name="Zheng Q."/>
            <person name="Huang R."/>
            <person name="Yang H."/>
            <person name="Du X."/>
            <person name="Chen L."/>
            <person name="Yang M."/>
            <person name="Gaffney P.M."/>
            <person name="Wang S."/>
            <person name="Luo L."/>
            <person name="She Z."/>
            <person name="Ming Y."/>
            <person name="Huang W."/>
            <person name="Zhang S."/>
            <person name="Huang B."/>
            <person name="Zhang Y."/>
            <person name="Qu T."/>
            <person name="Ni P."/>
            <person name="Miao G."/>
            <person name="Wang J."/>
            <person name="Wang Q."/>
            <person name="Steinberg C.E."/>
            <person name="Wang H."/>
            <person name="Li N."/>
            <person name="Qian L."/>
            <person name="Zhang G."/>
            <person name="Li Y."/>
            <person name="Yang H."/>
            <person name="Liu X."/>
            <person name="Wang J."/>
            <person name="Yin Y."/>
            <person name="Wang J."/>
        </authorList>
    </citation>
    <scope>NUCLEOTIDE SEQUENCE [LARGE SCALE GENOMIC DNA]</scope>
    <source>
        <strain evidence="2">05x7-T-G4-1.051#20</strain>
    </source>
</reference>
<evidence type="ECO:0000256" key="1">
    <source>
        <dbReference type="SAM" id="MobiDB-lite"/>
    </source>
</evidence>
<dbReference type="InParanoid" id="K1Q5F2"/>
<dbReference type="AlphaFoldDB" id="K1Q5F2"/>
<protein>
    <submittedName>
        <fullName evidence="2">Uncharacterized protein</fullName>
    </submittedName>
</protein>
<sequence>MVSPQKGTTDRATHLPEIDATSEVPGKSTDKVASIHGLFHEGVLDGGFCHLQDVELDWDVECGSYLNVSSMSRFYSSFRIFCKYDSTQRR</sequence>
<organism evidence="2">
    <name type="scientific">Magallana gigas</name>
    <name type="common">Pacific oyster</name>
    <name type="synonym">Crassostrea gigas</name>
    <dbReference type="NCBI Taxonomy" id="29159"/>
    <lineage>
        <taxon>Eukaryota</taxon>
        <taxon>Metazoa</taxon>
        <taxon>Spiralia</taxon>
        <taxon>Lophotrochozoa</taxon>
        <taxon>Mollusca</taxon>
        <taxon>Bivalvia</taxon>
        <taxon>Autobranchia</taxon>
        <taxon>Pteriomorphia</taxon>
        <taxon>Ostreida</taxon>
        <taxon>Ostreoidea</taxon>
        <taxon>Ostreidae</taxon>
        <taxon>Magallana</taxon>
    </lineage>
</organism>
<dbReference type="HOGENOM" id="CLU_2442980_0_0_1"/>
<feature type="region of interest" description="Disordered" evidence="1">
    <location>
        <begin position="1"/>
        <end position="26"/>
    </location>
</feature>
<proteinExistence type="predicted"/>
<feature type="compositionally biased region" description="Basic and acidic residues" evidence="1">
    <location>
        <begin position="8"/>
        <end position="17"/>
    </location>
</feature>
<accession>K1Q5F2</accession>
<evidence type="ECO:0000313" key="2">
    <source>
        <dbReference type="EMBL" id="EKC24130.1"/>
    </source>
</evidence>
<name>K1Q5F2_MAGGI</name>